<dbReference type="SUPFAM" id="SSF52964">
    <property type="entry name" value="TolB, N-terminal domain"/>
    <property type="match status" value="1"/>
</dbReference>
<dbReference type="Pfam" id="PF11684">
    <property type="entry name" value="DUF3280"/>
    <property type="match status" value="1"/>
</dbReference>
<organism evidence="2 3">
    <name type="scientific">Ancylobacter oerskovii</name>
    <dbReference type="NCBI Taxonomy" id="459519"/>
    <lineage>
        <taxon>Bacteria</taxon>
        <taxon>Pseudomonadati</taxon>
        <taxon>Pseudomonadota</taxon>
        <taxon>Alphaproteobacteria</taxon>
        <taxon>Hyphomicrobiales</taxon>
        <taxon>Xanthobacteraceae</taxon>
        <taxon>Ancylobacter</taxon>
    </lineage>
</organism>
<keyword evidence="1" id="KW-0732">Signal</keyword>
<sequence>MRGCRALFVVAALMSPVAASQAEASSRTVAIADFQYIDTSGEARDQKADHASRLEAFMTALHRDLAASDMFRVVPLPCRPCVLTDGNAAKIAGMAQKAGAEFLLVGGIQKMSTLVQWAKVALIDLRTDEKVLERLYTFRGDNDEAWRNAESFISRQIIGLSSQ</sequence>
<dbReference type="RefSeq" id="WP_213354000.1">
    <property type="nucleotide sequence ID" value="NZ_JAHBGB010000037.1"/>
</dbReference>
<name>A0ABW4Z1K5_9HYPH</name>
<feature type="signal peptide" evidence="1">
    <location>
        <begin position="1"/>
        <end position="24"/>
    </location>
</feature>
<comment type="caution">
    <text evidence="2">The sequence shown here is derived from an EMBL/GenBank/DDBJ whole genome shotgun (WGS) entry which is preliminary data.</text>
</comment>
<dbReference type="InterPro" id="IPR021698">
    <property type="entry name" value="DUF3280"/>
</dbReference>
<proteinExistence type="predicted"/>
<evidence type="ECO:0000256" key="1">
    <source>
        <dbReference type="SAM" id="SignalP"/>
    </source>
</evidence>
<gene>
    <name evidence="2" type="ORF">ACFSNC_18520</name>
</gene>
<dbReference type="Gene3D" id="3.40.50.10070">
    <property type="entry name" value="TolB, N-terminal domain"/>
    <property type="match status" value="1"/>
</dbReference>
<dbReference type="Proteomes" id="UP001597299">
    <property type="component" value="Unassembled WGS sequence"/>
</dbReference>
<reference evidence="3" key="1">
    <citation type="journal article" date="2019" name="Int. J. Syst. Evol. Microbiol.">
        <title>The Global Catalogue of Microorganisms (GCM) 10K type strain sequencing project: providing services to taxonomists for standard genome sequencing and annotation.</title>
        <authorList>
            <consortium name="The Broad Institute Genomics Platform"/>
            <consortium name="The Broad Institute Genome Sequencing Center for Infectious Disease"/>
            <person name="Wu L."/>
            <person name="Ma J."/>
        </authorList>
    </citation>
    <scope>NUCLEOTIDE SEQUENCE [LARGE SCALE GENOMIC DNA]</scope>
    <source>
        <strain evidence="3">CCM 7435</strain>
    </source>
</reference>
<accession>A0ABW4Z1K5</accession>
<evidence type="ECO:0000313" key="3">
    <source>
        <dbReference type="Proteomes" id="UP001597299"/>
    </source>
</evidence>
<protein>
    <submittedName>
        <fullName evidence="2">DUF2380 domain-containing protein</fullName>
    </submittedName>
</protein>
<dbReference type="EMBL" id="JBHUHD010000001">
    <property type="protein sequence ID" value="MFD2142404.1"/>
    <property type="molecule type" value="Genomic_DNA"/>
</dbReference>
<feature type="chain" id="PRO_5047541721" evidence="1">
    <location>
        <begin position="25"/>
        <end position="163"/>
    </location>
</feature>
<evidence type="ECO:0000313" key="2">
    <source>
        <dbReference type="EMBL" id="MFD2142404.1"/>
    </source>
</evidence>
<keyword evidence="3" id="KW-1185">Reference proteome</keyword>